<gene>
    <name evidence="1" type="ORF">ACOC_LOCUS7257</name>
</gene>
<dbReference type="Proteomes" id="UP000267027">
    <property type="component" value="Unassembled WGS sequence"/>
</dbReference>
<name>A0A0R3PPT7_ANGCS</name>
<reference evidence="1 2" key="2">
    <citation type="submission" date="2018-11" db="EMBL/GenBank/DDBJ databases">
        <authorList>
            <consortium name="Pathogen Informatics"/>
        </authorList>
    </citation>
    <scope>NUCLEOTIDE SEQUENCE [LARGE SCALE GENOMIC DNA]</scope>
    <source>
        <strain evidence="1 2">Costa Rica</strain>
    </source>
</reference>
<dbReference type="WBParaSite" id="ACOC_0000725601-mRNA-1">
    <property type="protein sequence ID" value="ACOC_0000725601-mRNA-1"/>
    <property type="gene ID" value="ACOC_0000725601"/>
</dbReference>
<evidence type="ECO:0000313" key="2">
    <source>
        <dbReference type="Proteomes" id="UP000267027"/>
    </source>
</evidence>
<evidence type="ECO:0000313" key="1">
    <source>
        <dbReference type="EMBL" id="VDM58842.1"/>
    </source>
</evidence>
<evidence type="ECO:0000313" key="3">
    <source>
        <dbReference type="WBParaSite" id="ACOC_0000725601-mRNA-1"/>
    </source>
</evidence>
<reference evidence="3" key="1">
    <citation type="submission" date="2017-02" db="UniProtKB">
        <authorList>
            <consortium name="WormBaseParasite"/>
        </authorList>
    </citation>
    <scope>IDENTIFICATION</scope>
</reference>
<keyword evidence="2" id="KW-1185">Reference proteome</keyword>
<sequence length="39" mass="4290">MFSICLCSGATTTATSTLRAFAARTFYLYTGVWLTDFNS</sequence>
<protein>
    <submittedName>
        <fullName evidence="1 3">Uncharacterized protein</fullName>
    </submittedName>
</protein>
<proteinExistence type="predicted"/>
<dbReference type="EMBL" id="UYYA01004020">
    <property type="protein sequence ID" value="VDM58842.1"/>
    <property type="molecule type" value="Genomic_DNA"/>
</dbReference>
<dbReference type="AlphaFoldDB" id="A0A0R3PPT7"/>
<accession>A0A0R3PPT7</accession>
<organism evidence="3">
    <name type="scientific">Angiostrongylus costaricensis</name>
    <name type="common">Nematode worm</name>
    <dbReference type="NCBI Taxonomy" id="334426"/>
    <lineage>
        <taxon>Eukaryota</taxon>
        <taxon>Metazoa</taxon>
        <taxon>Ecdysozoa</taxon>
        <taxon>Nematoda</taxon>
        <taxon>Chromadorea</taxon>
        <taxon>Rhabditida</taxon>
        <taxon>Rhabditina</taxon>
        <taxon>Rhabditomorpha</taxon>
        <taxon>Strongyloidea</taxon>
        <taxon>Metastrongylidae</taxon>
        <taxon>Angiostrongylus</taxon>
    </lineage>
</organism>